<comment type="caution">
    <text evidence="2">The sequence shown here is derived from an EMBL/GenBank/DDBJ whole genome shotgun (WGS) entry which is preliminary data.</text>
</comment>
<proteinExistence type="predicted"/>
<dbReference type="EMBL" id="AZHC01000005">
    <property type="protein sequence ID" value="OAA47834.1"/>
    <property type="molecule type" value="Genomic_DNA"/>
</dbReference>
<evidence type="ECO:0000256" key="1">
    <source>
        <dbReference type="SAM" id="MobiDB-lite"/>
    </source>
</evidence>
<dbReference type="Proteomes" id="UP000243498">
    <property type="component" value="Unassembled WGS sequence"/>
</dbReference>
<evidence type="ECO:0000313" key="3">
    <source>
        <dbReference type="Proteomes" id="UP000243498"/>
    </source>
</evidence>
<name>A0A167HEV5_METRR</name>
<feature type="region of interest" description="Disordered" evidence="1">
    <location>
        <begin position="1"/>
        <end position="47"/>
    </location>
</feature>
<accession>A0A167HEV5</accession>
<reference evidence="2 3" key="1">
    <citation type="journal article" date="2016" name="Genome Biol. Evol.">
        <title>Divergent and convergent evolution of fungal pathogenicity.</title>
        <authorList>
            <person name="Shang Y."/>
            <person name="Xiao G."/>
            <person name="Zheng P."/>
            <person name="Cen K."/>
            <person name="Zhan S."/>
            <person name="Wang C."/>
        </authorList>
    </citation>
    <scope>NUCLEOTIDE SEQUENCE [LARGE SCALE GENOMIC DNA]</scope>
    <source>
        <strain evidence="2 3">RCEF 4871</strain>
    </source>
</reference>
<keyword evidence="3" id="KW-1185">Reference proteome</keyword>
<organism evidence="2 3">
    <name type="scientific">Metarhizium rileyi (strain RCEF 4871)</name>
    <name type="common">Nomuraea rileyi</name>
    <dbReference type="NCBI Taxonomy" id="1649241"/>
    <lineage>
        <taxon>Eukaryota</taxon>
        <taxon>Fungi</taxon>
        <taxon>Dikarya</taxon>
        <taxon>Ascomycota</taxon>
        <taxon>Pezizomycotina</taxon>
        <taxon>Sordariomycetes</taxon>
        <taxon>Hypocreomycetidae</taxon>
        <taxon>Hypocreales</taxon>
        <taxon>Clavicipitaceae</taxon>
        <taxon>Metarhizium</taxon>
    </lineage>
</organism>
<protein>
    <submittedName>
        <fullName evidence="2">Uncharacterized protein</fullName>
    </submittedName>
</protein>
<dbReference type="AlphaFoldDB" id="A0A167HEV5"/>
<sequence length="56" mass="6189">MDFDRSASPVVMPNDLLERRRFRSPSTNTVANAPTRPAGPSKPKTTDQFFIPVLSA</sequence>
<gene>
    <name evidence="2" type="ORF">NOR_02324</name>
</gene>
<evidence type="ECO:0000313" key="2">
    <source>
        <dbReference type="EMBL" id="OAA47834.1"/>
    </source>
</evidence>